<evidence type="ECO:0000259" key="3">
    <source>
        <dbReference type="Pfam" id="PF03330"/>
    </source>
</evidence>
<dbReference type="PANTHER" id="PTHR31836">
    <property type="match status" value="1"/>
</dbReference>
<dbReference type="EMBL" id="AZBU02000008">
    <property type="protein sequence ID" value="TKR67115.1"/>
    <property type="molecule type" value="Genomic_DNA"/>
</dbReference>
<proteinExistence type="predicted"/>
<organism evidence="4 5">
    <name type="scientific">Steinernema carpocapsae</name>
    <name type="common">Entomopathogenic nematode</name>
    <dbReference type="NCBI Taxonomy" id="34508"/>
    <lineage>
        <taxon>Eukaryota</taxon>
        <taxon>Metazoa</taxon>
        <taxon>Ecdysozoa</taxon>
        <taxon>Nematoda</taxon>
        <taxon>Chromadorea</taxon>
        <taxon>Rhabditida</taxon>
        <taxon>Tylenchina</taxon>
        <taxon>Panagrolaimomorpha</taxon>
        <taxon>Strongyloidoidea</taxon>
        <taxon>Steinernematidae</taxon>
        <taxon>Steinernema</taxon>
    </lineage>
</organism>
<reference evidence="4 5" key="1">
    <citation type="journal article" date="2015" name="Genome Biol.">
        <title>Comparative genomics of Steinernema reveals deeply conserved gene regulatory networks.</title>
        <authorList>
            <person name="Dillman A.R."/>
            <person name="Macchietto M."/>
            <person name="Porter C.F."/>
            <person name="Rogers A."/>
            <person name="Williams B."/>
            <person name="Antoshechkin I."/>
            <person name="Lee M.M."/>
            <person name="Goodwin Z."/>
            <person name="Lu X."/>
            <person name="Lewis E.E."/>
            <person name="Goodrich-Blair H."/>
            <person name="Stock S.P."/>
            <person name="Adams B.J."/>
            <person name="Sternberg P.W."/>
            <person name="Mortazavi A."/>
        </authorList>
    </citation>
    <scope>NUCLEOTIDE SEQUENCE [LARGE SCALE GENOMIC DNA]</scope>
    <source>
        <strain evidence="4 5">ALL</strain>
    </source>
</reference>
<evidence type="ECO:0000256" key="2">
    <source>
        <dbReference type="SAM" id="SignalP"/>
    </source>
</evidence>
<evidence type="ECO:0000256" key="1">
    <source>
        <dbReference type="ARBA" id="ARBA00022729"/>
    </source>
</evidence>
<reference evidence="4 5" key="2">
    <citation type="journal article" date="2019" name="G3 (Bethesda)">
        <title>Hybrid Assembly of the Genome of the Entomopathogenic Nematode Steinernema carpocapsae Identifies the X-Chromosome.</title>
        <authorList>
            <person name="Serra L."/>
            <person name="Macchietto M."/>
            <person name="Macias-Munoz A."/>
            <person name="McGill C.J."/>
            <person name="Rodriguez I.M."/>
            <person name="Rodriguez B."/>
            <person name="Murad R."/>
            <person name="Mortazavi A."/>
        </authorList>
    </citation>
    <scope>NUCLEOTIDE SEQUENCE [LARGE SCALE GENOMIC DNA]</scope>
    <source>
        <strain evidence="4 5">ALL</strain>
    </source>
</reference>
<dbReference type="GO" id="GO:0004869">
    <property type="term" value="F:cysteine-type endopeptidase inhibitor activity"/>
    <property type="evidence" value="ECO:0007669"/>
    <property type="project" value="InterPro"/>
</dbReference>
<dbReference type="OrthoDB" id="5855888at2759"/>
<name>A0A4V5ZZD5_STECR</name>
<feature type="signal peptide" evidence="2">
    <location>
        <begin position="1"/>
        <end position="30"/>
    </location>
</feature>
<dbReference type="PANTHER" id="PTHR31836:SF28">
    <property type="entry name" value="SRCR DOMAIN-CONTAINING PROTEIN-RELATED"/>
    <property type="match status" value="1"/>
</dbReference>
<evidence type="ECO:0000313" key="5">
    <source>
        <dbReference type="Proteomes" id="UP000298663"/>
    </source>
</evidence>
<keyword evidence="1 2" id="KW-0732">Signal</keyword>
<dbReference type="InterPro" id="IPR009009">
    <property type="entry name" value="RlpA-like_DPBB"/>
</dbReference>
<dbReference type="InterPro" id="IPR048197">
    <property type="entry name" value="Papain_inhib"/>
</dbReference>
<gene>
    <name evidence="4" type="ORF">L596_023317</name>
</gene>
<dbReference type="NCBIfam" id="NF041659">
    <property type="entry name" value="Papain_Inhib"/>
    <property type="match status" value="1"/>
</dbReference>
<dbReference type="Gene3D" id="2.40.40.10">
    <property type="entry name" value="RlpA-like domain"/>
    <property type="match status" value="1"/>
</dbReference>
<evidence type="ECO:0000313" key="4">
    <source>
        <dbReference type="EMBL" id="TKR67115.1"/>
    </source>
</evidence>
<dbReference type="AlphaFoldDB" id="A0A4V5ZZD5"/>
<keyword evidence="5" id="KW-1185">Reference proteome</keyword>
<dbReference type="Pfam" id="PF03330">
    <property type="entry name" value="DPBB_1"/>
    <property type="match status" value="1"/>
</dbReference>
<feature type="chain" id="PRO_5020494685" description="RlpA-like protein double-psi beta-barrel domain-containing protein" evidence="2">
    <location>
        <begin position="31"/>
        <end position="141"/>
    </location>
</feature>
<dbReference type="SUPFAM" id="SSF50685">
    <property type="entry name" value="Barwin-like endoglucanases"/>
    <property type="match status" value="1"/>
</dbReference>
<sequence length="141" mass="15308">MSPSSLDSSDSTTMLLLFAFLSVLLAAVHGGFYIGQTVNCDFTYYNDAGYGACGNQINAAWENLVAVAPPYWSTPNPNNDPVCRNVCIRVDYNGKSRTMPVKDKCPSCNANHFDLSQAAFQFFAPTSVGHIWGATCTFVNC</sequence>
<feature type="domain" description="RlpA-like protein double-psi beta-barrel" evidence="3">
    <location>
        <begin position="79"/>
        <end position="131"/>
    </location>
</feature>
<accession>A0A4V5ZZD5</accession>
<dbReference type="Proteomes" id="UP000298663">
    <property type="component" value="Unassembled WGS sequence"/>
</dbReference>
<protein>
    <recommendedName>
        <fullName evidence="3">RlpA-like protein double-psi beta-barrel domain-containing protein</fullName>
    </recommendedName>
</protein>
<dbReference type="GO" id="GO:0004867">
    <property type="term" value="F:serine-type endopeptidase inhibitor activity"/>
    <property type="evidence" value="ECO:0007669"/>
    <property type="project" value="InterPro"/>
</dbReference>
<dbReference type="InterPro" id="IPR036908">
    <property type="entry name" value="RlpA-like_sf"/>
</dbReference>
<dbReference type="InterPro" id="IPR051477">
    <property type="entry name" value="Expansin_CellWall"/>
</dbReference>
<dbReference type="CDD" id="cd22273">
    <property type="entry name" value="DPBB_SPI-like"/>
    <property type="match status" value="1"/>
</dbReference>
<comment type="caution">
    <text evidence="4">The sequence shown here is derived from an EMBL/GenBank/DDBJ whole genome shotgun (WGS) entry which is preliminary data.</text>
</comment>
<dbReference type="STRING" id="34508.A0A4V5ZZD5"/>